<dbReference type="GeneID" id="25143364"/>
<name>A0A384KZB7_HALVD</name>
<dbReference type="InterPro" id="IPR036388">
    <property type="entry name" value="WH-like_DNA-bd_sf"/>
</dbReference>
<feature type="region of interest" description="Disordered" evidence="1">
    <location>
        <begin position="125"/>
        <end position="182"/>
    </location>
</feature>
<dbReference type="SUPFAM" id="SSF46785">
    <property type="entry name" value="Winged helix' DNA-binding domain"/>
    <property type="match status" value="1"/>
</dbReference>
<dbReference type="Proteomes" id="UP000011532">
    <property type="component" value="Unassembled WGS sequence"/>
</dbReference>
<gene>
    <name evidence="2" type="ORF">C498_02865</name>
</gene>
<feature type="compositionally biased region" description="Basic and acidic residues" evidence="1">
    <location>
        <begin position="148"/>
        <end position="169"/>
    </location>
</feature>
<comment type="caution">
    <text evidence="2">The sequence shown here is derived from an EMBL/GenBank/DDBJ whole genome shotgun (WGS) entry which is preliminary data.</text>
</comment>
<evidence type="ECO:0000313" key="3">
    <source>
        <dbReference type="Proteomes" id="UP000011532"/>
    </source>
</evidence>
<reference evidence="3" key="1">
    <citation type="submission" date="2012-11" db="EMBL/GenBank/DDBJ databases">
        <authorList>
            <person name="Becker E.A."/>
            <person name="Seitzer P."/>
            <person name="Tritt A."/>
            <person name="Larsen D."/>
            <person name="Yao A."/>
            <person name="Wu D."/>
            <person name="Darling A."/>
            <person name="Eisen J.A."/>
            <person name="Facciotti M.T."/>
        </authorList>
    </citation>
    <scope>NUCLEOTIDE SEQUENCE [LARGE SCALE GENOMIC DNA]</scope>
    <source>
        <strain evidence="3">ATCC 29605 / DSM 3757 / JCM 8879 / NBRC 14742 / NCIMB 2012 / VKM B-1768 / DS2</strain>
    </source>
</reference>
<proteinExistence type="predicted"/>
<evidence type="ECO:0000313" key="2">
    <source>
        <dbReference type="EMBL" id="ELY36161.1"/>
    </source>
</evidence>
<dbReference type="Gene3D" id="1.10.10.10">
    <property type="entry name" value="Winged helix-like DNA-binding domain superfamily/Winged helix DNA-binding domain"/>
    <property type="match status" value="1"/>
</dbReference>
<dbReference type="InterPro" id="IPR036390">
    <property type="entry name" value="WH_DNA-bd_sf"/>
</dbReference>
<dbReference type="RefSeq" id="WP_004041380.1">
    <property type="nucleotide sequence ID" value="NC_013964.1"/>
</dbReference>
<protein>
    <submittedName>
        <fullName evidence="2">Uncharacterized protein</fullName>
    </submittedName>
</protein>
<dbReference type="EMBL" id="AOHU01000024">
    <property type="protein sequence ID" value="ELY36161.1"/>
    <property type="molecule type" value="Genomic_DNA"/>
</dbReference>
<sequence>MGLDELEGFLRKKGAAELITEIGTGTATFNALVDAVAVSGSTVSSRLSEGVEREVLTVSHKPTEHGTEKRYALTILGRRIYDWAAQTEFERKVRKLRRVQHERETAFERMVGKLNRDMEIRKMVTDSEPVEDQEIDLPEGASLVPKMASEEKLREAKHERMEANLKPIEELEDAGGTGEDSD</sequence>
<accession>A0A384KZB7</accession>
<evidence type="ECO:0000256" key="1">
    <source>
        <dbReference type="SAM" id="MobiDB-lite"/>
    </source>
</evidence>
<feature type="compositionally biased region" description="Acidic residues" evidence="1">
    <location>
        <begin position="128"/>
        <end position="137"/>
    </location>
</feature>
<reference evidence="2 3" key="2">
    <citation type="journal article" date="2014" name="PLoS Genet.">
        <title>Phylogenetically driven sequencing of extremely halophilic archaea reveals strategies for static and dynamic osmo-response.</title>
        <authorList>
            <person name="Becker E.A."/>
            <person name="Seitzer P.M."/>
            <person name="Tritt A."/>
            <person name="Larsen D."/>
            <person name="Krusor M."/>
            <person name="Yao A.I."/>
            <person name="Wu D."/>
            <person name="Madern D."/>
            <person name="Eisen J.A."/>
            <person name="Darling A.E."/>
            <person name="Facciotti M.T."/>
        </authorList>
    </citation>
    <scope>NUCLEOTIDE SEQUENCE [LARGE SCALE GENOMIC DNA]</scope>
    <source>
        <strain evidence="3">ATCC 29605 / DSM 3757 / JCM 8879 / NBRC 14742 / NCIMB 2012 / VKM B-1768 / DS2</strain>
    </source>
</reference>
<dbReference type="AlphaFoldDB" id="A0A384KZB7"/>
<organism evidence="2 3">
    <name type="scientific">Haloferax volcanii (strain ATCC 29605 / DSM 3757 / JCM 8879 / NBRC 14742 / NCIMB 2012 / VKM B-1768 / DS2)</name>
    <name type="common">Halobacterium volcanii</name>
    <dbReference type="NCBI Taxonomy" id="309800"/>
    <lineage>
        <taxon>Archaea</taxon>
        <taxon>Methanobacteriati</taxon>
        <taxon>Methanobacteriota</taxon>
        <taxon>Stenosarchaea group</taxon>
        <taxon>Halobacteria</taxon>
        <taxon>Halobacteriales</taxon>
        <taxon>Haloferacaceae</taxon>
        <taxon>Haloferax</taxon>
    </lineage>
</organism>
<dbReference type="OrthoDB" id="192153at2157"/>